<dbReference type="InterPro" id="IPR011600">
    <property type="entry name" value="Pept_C14_caspase"/>
</dbReference>
<comment type="similarity">
    <text evidence="1 7">Belongs to the peptidase C14A family.</text>
</comment>
<organism evidence="11 12">
    <name type="scientific">Zophobas morio</name>
    <dbReference type="NCBI Taxonomy" id="2755281"/>
    <lineage>
        <taxon>Eukaryota</taxon>
        <taxon>Metazoa</taxon>
        <taxon>Ecdysozoa</taxon>
        <taxon>Arthropoda</taxon>
        <taxon>Hexapoda</taxon>
        <taxon>Insecta</taxon>
        <taxon>Pterygota</taxon>
        <taxon>Neoptera</taxon>
        <taxon>Endopterygota</taxon>
        <taxon>Coleoptera</taxon>
        <taxon>Polyphaga</taxon>
        <taxon>Cucujiformia</taxon>
        <taxon>Tenebrionidae</taxon>
        <taxon>Zophobas</taxon>
    </lineage>
</organism>
<dbReference type="InterPro" id="IPR016129">
    <property type="entry name" value="Caspase_his_AS"/>
</dbReference>
<evidence type="ECO:0000313" key="12">
    <source>
        <dbReference type="Proteomes" id="UP001168821"/>
    </source>
</evidence>
<dbReference type="Gene3D" id="3.40.50.1460">
    <property type="match status" value="1"/>
</dbReference>
<dbReference type="GO" id="GO:0006508">
    <property type="term" value="P:proteolysis"/>
    <property type="evidence" value="ECO:0007669"/>
    <property type="project" value="UniProtKB-KW"/>
</dbReference>
<dbReference type="InterPro" id="IPR002398">
    <property type="entry name" value="Pept_C14"/>
</dbReference>
<dbReference type="Proteomes" id="UP001168821">
    <property type="component" value="Unassembled WGS sequence"/>
</dbReference>
<dbReference type="InterPro" id="IPR029030">
    <property type="entry name" value="Caspase-like_dom_sf"/>
</dbReference>
<keyword evidence="2" id="KW-0645">Protease</keyword>
<dbReference type="PROSITE" id="PS50207">
    <property type="entry name" value="CASPASE_P10"/>
    <property type="match status" value="1"/>
</dbReference>
<evidence type="ECO:0000259" key="9">
    <source>
        <dbReference type="PROSITE" id="PS50207"/>
    </source>
</evidence>
<dbReference type="InterPro" id="IPR033139">
    <property type="entry name" value="Caspase_cys_AS"/>
</dbReference>
<keyword evidence="5" id="KW-0788">Thiol protease</keyword>
<dbReference type="InterPro" id="IPR002138">
    <property type="entry name" value="Pept_C14_p10"/>
</dbReference>
<dbReference type="GO" id="GO:0043525">
    <property type="term" value="P:positive regulation of neuron apoptotic process"/>
    <property type="evidence" value="ECO:0007669"/>
    <property type="project" value="TreeGrafter"/>
</dbReference>
<sequence length="345" mass="39253">MAHSLKENEHHGVDLPDNNHEEDKSNVKNGYAKDQRDALPDALGSSKGIYGNTVARMPTEKYATHYNMNHKIRGLALIFNHEFFDIHNLKPRTGTDQDRKNLEEVLRKLGFEVVVFQDLRYHDIELQIKQATKYDHTDHDCLCVAVLTHGDTGILYARDTQYKPDILWTGFSADRCPSLAGKPKIFFLQACQGDKLDGGVVLSRTETDGHLEIDSYRIPAQADFLVVYSTVKGYYSWRNTTRGSWFIQALCEELRTNGFDKDLLTILTFVAQRVAFDFESNVPDSPTMHQQKQIPCVMSMLTRLIHFTRGKEGAEEIQKQGQKQDKPKGVFGGIFSKGKKVENIL</sequence>
<feature type="domain" description="Caspase family p20" evidence="10">
    <location>
        <begin position="72"/>
        <end position="195"/>
    </location>
</feature>
<name>A0AA38IS00_9CUCU</name>
<keyword evidence="3" id="KW-0053">Apoptosis</keyword>
<proteinExistence type="inferred from homology"/>
<dbReference type="FunFam" id="3.40.50.1460:FF:000001">
    <property type="entry name" value="Caspase-3 preproprotein"/>
    <property type="match status" value="1"/>
</dbReference>
<feature type="domain" description="Caspase family p10" evidence="9">
    <location>
        <begin position="214"/>
        <end position="309"/>
    </location>
</feature>
<evidence type="ECO:0000256" key="4">
    <source>
        <dbReference type="ARBA" id="ARBA00022801"/>
    </source>
</evidence>
<dbReference type="GO" id="GO:0045476">
    <property type="term" value="P:nurse cell apoptotic process"/>
    <property type="evidence" value="ECO:0007669"/>
    <property type="project" value="UniProtKB-ARBA"/>
</dbReference>
<reference evidence="11" key="1">
    <citation type="journal article" date="2023" name="G3 (Bethesda)">
        <title>Whole genome assemblies of Zophobas morio and Tenebrio molitor.</title>
        <authorList>
            <person name="Kaur S."/>
            <person name="Stinson S.A."/>
            <person name="diCenzo G.C."/>
        </authorList>
    </citation>
    <scope>NUCLEOTIDE SEQUENCE</scope>
    <source>
        <strain evidence="11">QUZm001</strain>
    </source>
</reference>
<dbReference type="AlphaFoldDB" id="A0AA38IS00"/>
<keyword evidence="12" id="KW-1185">Reference proteome</keyword>
<dbReference type="SUPFAM" id="SSF52129">
    <property type="entry name" value="Caspase-like"/>
    <property type="match status" value="1"/>
</dbReference>
<evidence type="ECO:0000256" key="3">
    <source>
        <dbReference type="ARBA" id="ARBA00022703"/>
    </source>
</evidence>
<dbReference type="SMART" id="SM00115">
    <property type="entry name" value="CASc"/>
    <property type="match status" value="1"/>
</dbReference>
<keyword evidence="6" id="KW-0865">Zymogen</keyword>
<dbReference type="GO" id="GO:0045751">
    <property type="term" value="P:negative regulation of Toll signaling pathway"/>
    <property type="evidence" value="ECO:0007669"/>
    <property type="project" value="UniProtKB-ARBA"/>
</dbReference>
<evidence type="ECO:0008006" key="13">
    <source>
        <dbReference type="Google" id="ProtNLM"/>
    </source>
</evidence>
<evidence type="ECO:0000256" key="7">
    <source>
        <dbReference type="RuleBase" id="RU003971"/>
    </source>
</evidence>
<gene>
    <name evidence="11" type="ORF">Zmor_006679</name>
</gene>
<dbReference type="PROSITE" id="PS01121">
    <property type="entry name" value="CASPASE_HIS"/>
    <property type="match status" value="1"/>
</dbReference>
<dbReference type="PRINTS" id="PR00376">
    <property type="entry name" value="IL1BCENZYME"/>
</dbReference>
<evidence type="ECO:0000256" key="1">
    <source>
        <dbReference type="ARBA" id="ARBA00010134"/>
    </source>
</evidence>
<dbReference type="PROSITE" id="PS01122">
    <property type="entry name" value="CASPASE_CYS"/>
    <property type="match status" value="1"/>
</dbReference>
<evidence type="ECO:0000313" key="11">
    <source>
        <dbReference type="EMBL" id="KAJ3662325.1"/>
    </source>
</evidence>
<dbReference type="PANTHER" id="PTHR10454:SF245">
    <property type="entry name" value="CASPASE-RELATED"/>
    <property type="match status" value="1"/>
</dbReference>
<dbReference type="GO" id="GO:0004197">
    <property type="term" value="F:cysteine-type endopeptidase activity"/>
    <property type="evidence" value="ECO:0007669"/>
    <property type="project" value="InterPro"/>
</dbReference>
<accession>A0AA38IS00</accession>
<dbReference type="Pfam" id="PF00656">
    <property type="entry name" value="Peptidase_C14"/>
    <property type="match status" value="1"/>
</dbReference>
<evidence type="ECO:0000256" key="2">
    <source>
        <dbReference type="ARBA" id="ARBA00022670"/>
    </source>
</evidence>
<comment type="caution">
    <text evidence="11">The sequence shown here is derived from an EMBL/GenBank/DDBJ whole genome shotgun (WGS) entry which is preliminary data.</text>
</comment>
<evidence type="ECO:0000256" key="5">
    <source>
        <dbReference type="ARBA" id="ARBA00022807"/>
    </source>
</evidence>
<dbReference type="PANTHER" id="PTHR10454">
    <property type="entry name" value="CASPASE"/>
    <property type="match status" value="1"/>
</dbReference>
<evidence type="ECO:0000256" key="8">
    <source>
        <dbReference type="SAM" id="MobiDB-lite"/>
    </source>
</evidence>
<feature type="region of interest" description="Disordered" evidence="8">
    <location>
        <begin position="1"/>
        <end position="44"/>
    </location>
</feature>
<dbReference type="InterPro" id="IPR015917">
    <property type="entry name" value="Pept_C14A"/>
</dbReference>
<feature type="compositionally biased region" description="Basic and acidic residues" evidence="8">
    <location>
        <begin position="1"/>
        <end position="39"/>
    </location>
</feature>
<dbReference type="GO" id="GO:1990525">
    <property type="term" value="F:BIR domain binding"/>
    <property type="evidence" value="ECO:0007669"/>
    <property type="project" value="UniProtKB-ARBA"/>
</dbReference>
<dbReference type="GO" id="GO:0005737">
    <property type="term" value="C:cytoplasm"/>
    <property type="evidence" value="ECO:0007669"/>
    <property type="project" value="TreeGrafter"/>
</dbReference>
<dbReference type="InterPro" id="IPR001309">
    <property type="entry name" value="Pept_C14_p20"/>
</dbReference>
<dbReference type="CDD" id="cd00032">
    <property type="entry name" value="CASc"/>
    <property type="match status" value="1"/>
</dbReference>
<dbReference type="GO" id="GO:0016322">
    <property type="term" value="P:neuron remodeling"/>
    <property type="evidence" value="ECO:0007669"/>
    <property type="project" value="UniProtKB-ARBA"/>
</dbReference>
<evidence type="ECO:0000259" key="10">
    <source>
        <dbReference type="PROSITE" id="PS50208"/>
    </source>
</evidence>
<keyword evidence="4" id="KW-0378">Hydrolase</keyword>
<dbReference type="EMBL" id="JALNTZ010000002">
    <property type="protein sequence ID" value="KAJ3662325.1"/>
    <property type="molecule type" value="Genomic_DNA"/>
</dbReference>
<dbReference type="PROSITE" id="PS50208">
    <property type="entry name" value="CASPASE_P20"/>
    <property type="match status" value="1"/>
</dbReference>
<protein>
    <recommendedName>
        <fullName evidence="13">Caspase-1</fullName>
    </recommendedName>
</protein>
<evidence type="ECO:0000256" key="6">
    <source>
        <dbReference type="ARBA" id="ARBA00023145"/>
    </source>
</evidence>